<keyword evidence="4" id="KW-0238">DNA-binding</keyword>
<dbReference type="AlphaFoldDB" id="A0A7X6IAN3"/>
<feature type="compositionally biased region" description="Basic and acidic residues" evidence="6">
    <location>
        <begin position="17"/>
        <end position="32"/>
    </location>
</feature>
<evidence type="ECO:0000259" key="8">
    <source>
        <dbReference type="Pfam" id="PF08281"/>
    </source>
</evidence>
<feature type="region of interest" description="Disordered" evidence="6">
    <location>
        <begin position="1"/>
        <end position="32"/>
    </location>
</feature>
<dbReference type="Pfam" id="PF08281">
    <property type="entry name" value="Sigma70_r4_2"/>
    <property type="match status" value="1"/>
</dbReference>
<dbReference type="Gene3D" id="1.10.10.10">
    <property type="entry name" value="Winged helix-like DNA-binding domain superfamily/Winged helix DNA-binding domain"/>
    <property type="match status" value="1"/>
</dbReference>
<feature type="domain" description="RNA polymerase sigma factor 70 region 4 type 2" evidence="8">
    <location>
        <begin position="151"/>
        <end position="202"/>
    </location>
</feature>
<dbReference type="PANTHER" id="PTHR43133:SF8">
    <property type="entry name" value="RNA POLYMERASE SIGMA FACTOR HI_1459-RELATED"/>
    <property type="match status" value="1"/>
</dbReference>
<dbReference type="InterPro" id="IPR013324">
    <property type="entry name" value="RNA_pol_sigma_r3/r4-like"/>
</dbReference>
<comment type="caution">
    <text evidence="9">The sequence shown here is derived from an EMBL/GenBank/DDBJ whole genome shotgun (WGS) entry which is preliminary data.</text>
</comment>
<dbReference type="NCBIfam" id="TIGR02937">
    <property type="entry name" value="sigma70-ECF"/>
    <property type="match status" value="1"/>
</dbReference>
<organism evidence="9 10">
    <name type="scientific">Candidatus Manganitrophus noduliformans</name>
    <dbReference type="NCBI Taxonomy" id="2606439"/>
    <lineage>
        <taxon>Bacteria</taxon>
        <taxon>Pseudomonadati</taxon>
        <taxon>Nitrospirota</taxon>
        <taxon>Nitrospiria</taxon>
        <taxon>Candidatus Troglogloeales</taxon>
        <taxon>Candidatus Manganitrophaceae</taxon>
        <taxon>Candidatus Manganitrophus</taxon>
    </lineage>
</organism>
<evidence type="ECO:0000313" key="9">
    <source>
        <dbReference type="EMBL" id="NKE70718.1"/>
    </source>
</evidence>
<keyword evidence="5" id="KW-0804">Transcription</keyword>
<dbReference type="Pfam" id="PF04542">
    <property type="entry name" value="Sigma70_r2"/>
    <property type="match status" value="1"/>
</dbReference>
<dbReference type="InterPro" id="IPR013249">
    <property type="entry name" value="RNA_pol_sigma70_r4_t2"/>
</dbReference>
<dbReference type="InterPro" id="IPR014284">
    <property type="entry name" value="RNA_pol_sigma-70_dom"/>
</dbReference>
<dbReference type="Proteomes" id="UP000534783">
    <property type="component" value="Unassembled WGS sequence"/>
</dbReference>
<dbReference type="InterPro" id="IPR036388">
    <property type="entry name" value="WH-like_DNA-bd_sf"/>
</dbReference>
<evidence type="ECO:0000256" key="4">
    <source>
        <dbReference type="ARBA" id="ARBA00023125"/>
    </source>
</evidence>
<evidence type="ECO:0000256" key="5">
    <source>
        <dbReference type="ARBA" id="ARBA00023163"/>
    </source>
</evidence>
<keyword evidence="10" id="KW-1185">Reference proteome</keyword>
<dbReference type="NCBIfam" id="TIGR02943">
    <property type="entry name" value="Sig70_famx1"/>
    <property type="match status" value="1"/>
</dbReference>
<dbReference type="CDD" id="cd06171">
    <property type="entry name" value="Sigma70_r4"/>
    <property type="match status" value="1"/>
</dbReference>
<keyword evidence="2" id="KW-0805">Transcription regulation</keyword>
<gene>
    <name evidence="9" type="ORF">MNODULE_08205</name>
</gene>
<feature type="domain" description="RNA polymerase sigma-70 region 2" evidence="7">
    <location>
        <begin position="35"/>
        <end position="101"/>
    </location>
</feature>
<dbReference type="SUPFAM" id="SSF88946">
    <property type="entry name" value="Sigma2 domain of RNA polymerase sigma factors"/>
    <property type="match status" value="1"/>
</dbReference>
<dbReference type="InterPro" id="IPR007627">
    <property type="entry name" value="RNA_pol_sigma70_r2"/>
</dbReference>
<keyword evidence="3" id="KW-0731">Sigma factor</keyword>
<dbReference type="InterPro" id="IPR014289">
    <property type="entry name" value="RNA_pol_sigma-24-rel"/>
</dbReference>
<evidence type="ECO:0000313" key="10">
    <source>
        <dbReference type="Proteomes" id="UP000534783"/>
    </source>
</evidence>
<dbReference type="PANTHER" id="PTHR43133">
    <property type="entry name" value="RNA POLYMERASE ECF-TYPE SIGMA FACTO"/>
    <property type="match status" value="1"/>
</dbReference>
<evidence type="ECO:0000256" key="6">
    <source>
        <dbReference type="SAM" id="MobiDB-lite"/>
    </source>
</evidence>
<evidence type="ECO:0000259" key="7">
    <source>
        <dbReference type="Pfam" id="PF04542"/>
    </source>
</evidence>
<sequence>MLKNWPGEGPSLISEPAIDRKPDEGVPSSDPEKWVEMHGDALYRFALLRLRDPKLAEDAVQETLLSAFQARNRFLGQASERSWLIGILKHKVIDYFRKISRETPIEDLSRFEDQMEGAFDENGHWKRDGTGPCEWNADPERLLERKQFWIALDRCLSKLPSRMAHVFSLREIDGVSSEQVCEVLNLTASNLWVLMHRARMQLRQCLEIHFFGKEKQVKE</sequence>
<dbReference type="GO" id="GO:0006352">
    <property type="term" value="P:DNA-templated transcription initiation"/>
    <property type="evidence" value="ECO:0007669"/>
    <property type="project" value="InterPro"/>
</dbReference>
<proteinExistence type="inferred from homology"/>
<dbReference type="GO" id="GO:0003677">
    <property type="term" value="F:DNA binding"/>
    <property type="evidence" value="ECO:0007669"/>
    <property type="project" value="UniProtKB-KW"/>
</dbReference>
<comment type="similarity">
    <text evidence="1">Belongs to the sigma-70 factor family. ECF subfamily.</text>
</comment>
<evidence type="ECO:0000256" key="2">
    <source>
        <dbReference type="ARBA" id="ARBA00023015"/>
    </source>
</evidence>
<dbReference type="GO" id="GO:0016987">
    <property type="term" value="F:sigma factor activity"/>
    <property type="evidence" value="ECO:0007669"/>
    <property type="project" value="UniProtKB-KW"/>
</dbReference>
<dbReference type="InterPro" id="IPR039425">
    <property type="entry name" value="RNA_pol_sigma-70-like"/>
</dbReference>
<accession>A0A7X6IAN3</accession>
<protein>
    <submittedName>
        <fullName evidence="9">Sigma-70 family RNA polymerase sigma factor</fullName>
    </submittedName>
</protein>
<dbReference type="Gene3D" id="1.10.1740.10">
    <property type="match status" value="1"/>
</dbReference>
<evidence type="ECO:0000256" key="1">
    <source>
        <dbReference type="ARBA" id="ARBA00010641"/>
    </source>
</evidence>
<dbReference type="InterPro" id="IPR013325">
    <property type="entry name" value="RNA_pol_sigma_r2"/>
</dbReference>
<evidence type="ECO:0000256" key="3">
    <source>
        <dbReference type="ARBA" id="ARBA00023082"/>
    </source>
</evidence>
<dbReference type="EMBL" id="VTOW01000001">
    <property type="protein sequence ID" value="NKE70718.1"/>
    <property type="molecule type" value="Genomic_DNA"/>
</dbReference>
<reference evidence="9 10" key="1">
    <citation type="journal article" date="2020" name="Nature">
        <title>Bacterial chemolithoautotrophy via manganese oxidation.</title>
        <authorList>
            <person name="Yu H."/>
            <person name="Leadbetter J.R."/>
        </authorList>
    </citation>
    <scope>NUCLEOTIDE SEQUENCE [LARGE SCALE GENOMIC DNA]</scope>
    <source>
        <strain evidence="9 10">Mn-1</strain>
    </source>
</reference>
<dbReference type="SUPFAM" id="SSF88659">
    <property type="entry name" value="Sigma3 and sigma4 domains of RNA polymerase sigma factors"/>
    <property type="match status" value="1"/>
</dbReference>
<name>A0A7X6IAN3_9BACT</name>